<evidence type="ECO:0000256" key="1">
    <source>
        <dbReference type="SAM" id="MobiDB-lite"/>
    </source>
</evidence>
<gene>
    <name evidence="2" type="ORF">MSAN_00127400</name>
</gene>
<organism evidence="2 3">
    <name type="scientific">Mycena sanguinolenta</name>
    <dbReference type="NCBI Taxonomy" id="230812"/>
    <lineage>
        <taxon>Eukaryota</taxon>
        <taxon>Fungi</taxon>
        <taxon>Dikarya</taxon>
        <taxon>Basidiomycota</taxon>
        <taxon>Agaricomycotina</taxon>
        <taxon>Agaricomycetes</taxon>
        <taxon>Agaricomycetidae</taxon>
        <taxon>Agaricales</taxon>
        <taxon>Marasmiineae</taxon>
        <taxon>Mycenaceae</taxon>
        <taxon>Mycena</taxon>
    </lineage>
</organism>
<keyword evidence="3" id="KW-1185">Reference proteome</keyword>
<dbReference type="EMBL" id="JACAZH010000001">
    <property type="protein sequence ID" value="KAF7377088.1"/>
    <property type="molecule type" value="Genomic_DNA"/>
</dbReference>
<evidence type="ECO:0000313" key="2">
    <source>
        <dbReference type="EMBL" id="KAF7377088.1"/>
    </source>
</evidence>
<protein>
    <submittedName>
        <fullName evidence="2">Uncharacterized protein</fullName>
    </submittedName>
</protein>
<feature type="region of interest" description="Disordered" evidence="1">
    <location>
        <begin position="1"/>
        <end position="32"/>
    </location>
</feature>
<dbReference type="Proteomes" id="UP000623467">
    <property type="component" value="Unassembled WGS sequence"/>
</dbReference>
<feature type="region of interest" description="Disordered" evidence="1">
    <location>
        <begin position="56"/>
        <end position="84"/>
    </location>
</feature>
<feature type="compositionally biased region" description="Polar residues" evidence="1">
    <location>
        <begin position="1"/>
        <end position="18"/>
    </location>
</feature>
<dbReference type="AlphaFoldDB" id="A0A8H6ZDL2"/>
<accession>A0A8H6ZDL2</accession>
<dbReference type="OrthoDB" id="10462719at2759"/>
<name>A0A8H6ZDL2_9AGAR</name>
<sequence length="99" mass="10523">MDDQPNSTPEFTHSSTCDPDSPSDASGMFSHSQQFTVTGGTFASITNNYTAAPGLPSDFRMIPIGDRSTAPNTGGRMHGRDVSFPKAASLCPSNIFYES</sequence>
<reference evidence="2" key="1">
    <citation type="submission" date="2020-05" db="EMBL/GenBank/DDBJ databases">
        <title>Mycena genomes resolve the evolution of fungal bioluminescence.</title>
        <authorList>
            <person name="Tsai I.J."/>
        </authorList>
    </citation>
    <scope>NUCLEOTIDE SEQUENCE</scope>
    <source>
        <strain evidence="2">160909Yilan</strain>
    </source>
</reference>
<comment type="caution">
    <text evidence="2">The sequence shown here is derived from an EMBL/GenBank/DDBJ whole genome shotgun (WGS) entry which is preliminary data.</text>
</comment>
<evidence type="ECO:0000313" key="3">
    <source>
        <dbReference type="Proteomes" id="UP000623467"/>
    </source>
</evidence>
<proteinExistence type="predicted"/>